<dbReference type="EC" id="2.4.1.-" evidence="10"/>
<dbReference type="InterPro" id="IPR004856">
    <property type="entry name" value="Glyco_trans_ALG6/ALG8"/>
</dbReference>
<dbReference type="STRING" id="765440.A0A0C3FYJ5"/>
<evidence type="ECO:0000256" key="2">
    <source>
        <dbReference type="ARBA" id="ARBA00004922"/>
    </source>
</evidence>
<evidence type="ECO:0000256" key="7">
    <source>
        <dbReference type="ARBA" id="ARBA00022824"/>
    </source>
</evidence>
<dbReference type="InParanoid" id="A0A0C3FYJ5"/>
<keyword evidence="7 10" id="KW-0256">Endoplasmic reticulum</keyword>
<dbReference type="GO" id="GO:0042281">
    <property type="term" value="F:dolichyl pyrophosphate Man9GlcNAc2 alpha-1,3-glucosyltransferase activity"/>
    <property type="evidence" value="ECO:0007669"/>
    <property type="project" value="TreeGrafter"/>
</dbReference>
<feature type="transmembrane region" description="Helical" evidence="10">
    <location>
        <begin position="448"/>
        <end position="470"/>
    </location>
</feature>
<dbReference type="FunCoup" id="A0A0C3FYJ5">
    <property type="interactions" value="745"/>
</dbReference>
<feature type="transmembrane region" description="Helical" evidence="10">
    <location>
        <begin position="212"/>
        <end position="232"/>
    </location>
</feature>
<accession>A0A0C3FYJ5</accession>
<feature type="transmembrane region" description="Helical" evidence="10">
    <location>
        <begin position="352"/>
        <end position="370"/>
    </location>
</feature>
<sequence>MGMRWIRWMHRHGMKQWVVPGAIIASIWVRWAVGMGSYSGYNTPPMYGDYEAQRHWMELTIHLPIRQWYTYDLQYWGLDYPPLTAYVSWLCGFVGSRINPTWFALDSSRGIETPDSAIFMRSTVVALDALIYIPALLMFTRTWQATHSKRTQNFVLLTLLLQPALLLVDFGHFQYNSVMLGFTLLAMNFFAKGQDVLGAIFFVLSLGFKQMALYYAPAIGSYLVGKCIYLGFLSGGRLFIRLGLVTSLTFILLFLPFLPPFAPFPAIFDPITRIFPFNRGLFEDKVANFWCASNVAFKWKHWASPDILVKLSAGLTAIGFLPSVVGLIQGSWKTRLAATHKDAAPPVTPTLPLLPFALLTSSMSFFLFSFQVHEKTILVPLLPITLILSGSSPESSAFAWCVLANNVGVFSMWPLLKRDGLAVPYIATLALWNRLIGYNPRRLQKKSFVQLFSIAVYVACMTLHILELLIAPPSRYPDIFPVLNVLISTPVFVLVWLWSIKCGVETGWALGGLPGSSHAVKANPSDSTTMNHEWKGSGGDQVDGLRRDMSVRAVSLGFSQARRRGSYRPASAGPEVR</sequence>
<keyword evidence="4 10" id="KW-0328">Glycosyltransferase</keyword>
<dbReference type="AlphaFoldDB" id="A0A0C3FYJ5"/>
<dbReference type="HOGENOM" id="CLU_008110_2_1_1"/>
<evidence type="ECO:0000313" key="13">
    <source>
        <dbReference type="Proteomes" id="UP000054166"/>
    </source>
</evidence>
<reference evidence="13" key="2">
    <citation type="submission" date="2015-01" db="EMBL/GenBank/DDBJ databases">
        <title>Evolutionary Origins and Diversification of the Mycorrhizal Mutualists.</title>
        <authorList>
            <consortium name="DOE Joint Genome Institute"/>
            <consortium name="Mycorrhizal Genomics Consortium"/>
            <person name="Kohler A."/>
            <person name="Kuo A."/>
            <person name="Nagy L.G."/>
            <person name="Floudas D."/>
            <person name="Copeland A."/>
            <person name="Barry K.W."/>
            <person name="Cichocki N."/>
            <person name="Veneault-Fourrey C."/>
            <person name="LaButti K."/>
            <person name="Lindquist E.A."/>
            <person name="Lipzen A."/>
            <person name="Lundell T."/>
            <person name="Morin E."/>
            <person name="Murat C."/>
            <person name="Riley R."/>
            <person name="Ohm R."/>
            <person name="Sun H."/>
            <person name="Tunlid A."/>
            <person name="Henrissat B."/>
            <person name="Grigoriev I.V."/>
            <person name="Hibbett D.S."/>
            <person name="Martin F."/>
        </authorList>
    </citation>
    <scope>NUCLEOTIDE SEQUENCE [LARGE SCALE GENOMIC DNA]</scope>
    <source>
        <strain evidence="13">F 1598</strain>
    </source>
</reference>
<evidence type="ECO:0000313" key="12">
    <source>
        <dbReference type="EMBL" id="KIM89245.1"/>
    </source>
</evidence>
<dbReference type="PANTHER" id="PTHR12413">
    <property type="entry name" value="DOLICHYL GLYCOSYLTRANSFERASE"/>
    <property type="match status" value="1"/>
</dbReference>
<keyword evidence="8 10" id="KW-1133">Transmembrane helix</keyword>
<evidence type="ECO:0000256" key="1">
    <source>
        <dbReference type="ARBA" id="ARBA00004477"/>
    </source>
</evidence>
<feature type="transmembrane region" description="Helical" evidence="10">
    <location>
        <begin position="420"/>
        <end position="436"/>
    </location>
</feature>
<dbReference type="Pfam" id="PF03155">
    <property type="entry name" value="Alg6_Alg8"/>
    <property type="match status" value="1"/>
</dbReference>
<organism evidence="12 13">
    <name type="scientific">Piloderma croceum (strain F 1598)</name>
    <dbReference type="NCBI Taxonomy" id="765440"/>
    <lineage>
        <taxon>Eukaryota</taxon>
        <taxon>Fungi</taxon>
        <taxon>Dikarya</taxon>
        <taxon>Basidiomycota</taxon>
        <taxon>Agaricomycotina</taxon>
        <taxon>Agaricomycetes</taxon>
        <taxon>Agaricomycetidae</taxon>
        <taxon>Atheliales</taxon>
        <taxon>Atheliaceae</taxon>
        <taxon>Piloderma</taxon>
    </lineage>
</organism>
<feature type="transmembrane region" description="Helical" evidence="10">
    <location>
        <begin position="118"/>
        <end position="139"/>
    </location>
</feature>
<keyword evidence="9 10" id="KW-0472">Membrane</keyword>
<feature type="region of interest" description="Disordered" evidence="11">
    <location>
        <begin position="521"/>
        <end position="544"/>
    </location>
</feature>
<keyword evidence="13" id="KW-1185">Reference proteome</keyword>
<evidence type="ECO:0000256" key="5">
    <source>
        <dbReference type="ARBA" id="ARBA00022679"/>
    </source>
</evidence>
<evidence type="ECO:0000256" key="3">
    <source>
        <dbReference type="ARBA" id="ARBA00008715"/>
    </source>
</evidence>
<dbReference type="PANTHER" id="PTHR12413:SF1">
    <property type="entry name" value="DOLICHYL PYROPHOSPHATE MAN9GLCNAC2 ALPHA-1,3-GLUCOSYLTRANSFERASE"/>
    <property type="match status" value="1"/>
</dbReference>
<keyword evidence="6 10" id="KW-0812">Transmembrane</keyword>
<evidence type="ECO:0000256" key="9">
    <source>
        <dbReference type="ARBA" id="ARBA00023136"/>
    </source>
</evidence>
<feature type="transmembrane region" description="Helical" evidence="10">
    <location>
        <begin position="238"/>
        <end position="258"/>
    </location>
</feature>
<name>A0A0C3FYJ5_PILCF</name>
<reference evidence="12 13" key="1">
    <citation type="submission" date="2014-04" db="EMBL/GenBank/DDBJ databases">
        <authorList>
            <consortium name="DOE Joint Genome Institute"/>
            <person name="Kuo A."/>
            <person name="Tarkka M."/>
            <person name="Buscot F."/>
            <person name="Kohler A."/>
            <person name="Nagy L.G."/>
            <person name="Floudas D."/>
            <person name="Copeland A."/>
            <person name="Barry K.W."/>
            <person name="Cichocki N."/>
            <person name="Veneault-Fourrey C."/>
            <person name="LaButti K."/>
            <person name="Lindquist E.A."/>
            <person name="Lipzen A."/>
            <person name="Lundell T."/>
            <person name="Morin E."/>
            <person name="Murat C."/>
            <person name="Sun H."/>
            <person name="Tunlid A."/>
            <person name="Henrissat B."/>
            <person name="Grigoriev I.V."/>
            <person name="Hibbett D.S."/>
            <person name="Martin F."/>
            <person name="Nordberg H.P."/>
            <person name="Cantor M.N."/>
            <person name="Hua S.X."/>
        </authorList>
    </citation>
    <scope>NUCLEOTIDE SEQUENCE [LARGE SCALE GENOMIC DNA]</scope>
    <source>
        <strain evidence="12 13">F 1598</strain>
    </source>
</reference>
<proteinExistence type="inferred from homology"/>
<feature type="transmembrane region" description="Helical" evidence="10">
    <location>
        <begin position="482"/>
        <end position="500"/>
    </location>
</feature>
<evidence type="ECO:0000256" key="11">
    <source>
        <dbReference type="SAM" id="MobiDB-lite"/>
    </source>
</evidence>
<comment type="similarity">
    <text evidence="3 10">Belongs to the ALG6/ALG8 glucosyltransferase family.</text>
</comment>
<keyword evidence="5 10" id="KW-0808">Transferase</keyword>
<evidence type="ECO:0000256" key="10">
    <source>
        <dbReference type="RuleBase" id="RU363110"/>
    </source>
</evidence>
<dbReference type="UniPathway" id="UPA00378"/>
<evidence type="ECO:0000256" key="6">
    <source>
        <dbReference type="ARBA" id="ARBA00022692"/>
    </source>
</evidence>
<dbReference type="Proteomes" id="UP000054166">
    <property type="component" value="Unassembled WGS sequence"/>
</dbReference>
<evidence type="ECO:0000256" key="4">
    <source>
        <dbReference type="ARBA" id="ARBA00022676"/>
    </source>
</evidence>
<dbReference type="EMBL" id="KN832975">
    <property type="protein sequence ID" value="KIM89245.1"/>
    <property type="molecule type" value="Genomic_DNA"/>
</dbReference>
<evidence type="ECO:0000256" key="8">
    <source>
        <dbReference type="ARBA" id="ARBA00022989"/>
    </source>
</evidence>
<protein>
    <recommendedName>
        <fullName evidence="10">Alpha-1,3-glucosyltransferase</fullName>
        <ecNumber evidence="10">2.4.1.-</ecNumber>
    </recommendedName>
</protein>
<feature type="transmembrane region" description="Helical" evidence="10">
    <location>
        <begin position="307"/>
        <end position="332"/>
    </location>
</feature>
<dbReference type="OrthoDB" id="5589195at2759"/>
<comment type="pathway">
    <text evidence="2 10">Protein modification; protein glycosylation.</text>
</comment>
<feature type="transmembrane region" description="Helical" evidence="10">
    <location>
        <begin position="151"/>
        <end position="168"/>
    </location>
</feature>
<comment type="subcellular location">
    <subcellularLocation>
        <location evidence="1 10">Endoplasmic reticulum membrane</location>
        <topology evidence="1 10">Multi-pass membrane protein</topology>
    </subcellularLocation>
</comment>
<dbReference type="GO" id="GO:0005789">
    <property type="term" value="C:endoplasmic reticulum membrane"/>
    <property type="evidence" value="ECO:0007669"/>
    <property type="project" value="UniProtKB-SubCell"/>
</dbReference>
<gene>
    <name evidence="12" type="ORF">PILCRDRAFT_218049</name>
</gene>